<accession>A0AAW0YMF4</accession>
<keyword evidence="1" id="KW-0547">Nucleotide-binding</keyword>
<keyword evidence="2" id="KW-0378">Hydrolase</keyword>
<evidence type="ECO:0000313" key="7">
    <source>
        <dbReference type="Proteomes" id="UP001388673"/>
    </source>
</evidence>
<evidence type="ECO:0000256" key="4">
    <source>
        <dbReference type="SAM" id="MobiDB-lite"/>
    </source>
</evidence>
<evidence type="ECO:0000256" key="3">
    <source>
        <dbReference type="ARBA" id="ARBA00022840"/>
    </source>
</evidence>
<dbReference type="Pfam" id="PF00271">
    <property type="entry name" value="Helicase_C"/>
    <property type="match status" value="1"/>
</dbReference>
<dbReference type="CDD" id="cd18008">
    <property type="entry name" value="DEXDc_SHPRH-like"/>
    <property type="match status" value="1"/>
</dbReference>
<dbReference type="GO" id="GO:0008094">
    <property type="term" value="F:ATP-dependent activity, acting on DNA"/>
    <property type="evidence" value="ECO:0007669"/>
    <property type="project" value="TreeGrafter"/>
</dbReference>
<dbReference type="GO" id="GO:0016787">
    <property type="term" value="F:hydrolase activity"/>
    <property type="evidence" value="ECO:0007669"/>
    <property type="project" value="UniProtKB-KW"/>
</dbReference>
<dbReference type="InterPro" id="IPR049730">
    <property type="entry name" value="SNF2/RAD54-like_C"/>
</dbReference>
<dbReference type="SMART" id="SM00490">
    <property type="entry name" value="HELICc"/>
    <property type="match status" value="1"/>
</dbReference>
<evidence type="ECO:0000256" key="1">
    <source>
        <dbReference type="ARBA" id="ARBA00022741"/>
    </source>
</evidence>
<dbReference type="InterPro" id="IPR001650">
    <property type="entry name" value="Helicase_C-like"/>
</dbReference>
<dbReference type="InterPro" id="IPR038718">
    <property type="entry name" value="SNF2-like_sf"/>
</dbReference>
<keyword evidence="7" id="KW-1185">Reference proteome</keyword>
<dbReference type="GO" id="GO:0005634">
    <property type="term" value="C:nucleus"/>
    <property type="evidence" value="ECO:0007669"/>
    <property type="project" value="TreeGrafter"/>
</dbReference>
<dbReference type="PANTHER" id="PTHR45626:SF51">
    <property type="entry name" value="SNF2-RELATED DOMAIN-CONTAINING PROTEIN"/>
    <property type="match status" value="1"/>
</dbReference>
<dbReference type="GO" id="GO:0006281">
    <property type="term" value="P:DNA repair"/>
    <property type="evidence" value="ECO:0007669"/>
    <property type="project" value="TreeGrafter"/>
</dbReference>
<dbReference type="PANTHER" id="PTHR45626">
    <property type="entry name" value="TRANSCRIPTION TERMINATION FACTOR 2-RELATED"/>
    <property type="match status" value="1"/>
</dbReference>
<dbReference type="InterPro" id="IPR000330">
    <property type="entry name" value="SNF2_N"/>
</dbReference>
<dbReference type="KEGG" id="kne:92180684"/>
<dbReference type="InterPro" id="IPR014001">
    <property type="entry name" value="Helicase_ATP-bd"/>
</dbReference>
<protein>
    <recommendedName>
        <fullName evidence="5">Helicase C-terminal domain-containing protein</fullName>
    </recommendedName>
</protein>
<dbReference type="SMART" id="SM00487">
    <property type="entry name" value="DEXDc"/>
    <property type="match status" value="1"/>
</dbReference>
<name>A0AAW0YMF4_9TREE</name>
<dbReference type="PROSITE" id="PS51194">
    <property type="entry name" value="HELICASE_CTER"/>
    <property type="match status" value="1"/>
</dbReference>
<evidence type="ECO:0000313" key="6">
    <source>
        <dbReference type="EMBL" id="KAK8854687.1"/>
    </source>
</evidence>
<dbReference type="SUPFAM" id="SSF52540">
    <property type="entry name" value="P-loop containing nucleoside triphosphate hydrolases"/>
    <property type="match status" value="2"/>
</dbReference>
<feature type="region of interest" description="Disordered" evidence="4">
    <location>
        <begin position="796"/>
        <end position="848"/>
    </location>
</feature>
<proteinExistence type="predicted"/>
<gene>
    <name evidence="6" type="ORF">IAR55_003426</name>
</gene>
<dbReference type="EMBL" id="JBCAWK010000006">
    <property type="protein sequence ID" value="KAK8854687.1"/>
    <property type="molecule type" value="Genomic_DNA"/>
</dbReference>
<evidence type="ECO:0000256" key="2">
    <source>
        <dbReference type="ARBA" id="ARBA00022801"/>
    </source>
</evidence>
<keyword evidence="3" id="KW-0067">ATP-binding</keyword>
<comment type="caution">
    <text evidence="6">The sequence shown here is derived from an EMBL/GenBank/DDBJ whole genome shotgun (WGS) entry which is preliminary data.</text>
</comment>
<dbReference type="GeneID" id="92180684"/>
<dbReference type="Proteomes" id="UP001388673">
    <property type="component" value="Unassembled WGS sequence"/>
</dbReference>
<organism evidence="6 7">
    <name type="scientific">Kwoniella newhampshirensis</name>
    <dbReference type="NCBI Taxonomy" id="1651941"/>
    <lineage>
        <taxon>Eukaryota</taxon>
        <taxon>Fungi</taxon>
        <taxon>Dikarya</taxon>
        <taxon>Basidiomycota</taxon>
        <taxon>Agaricomycotina</taxon>
        <taxon>Tremellomycetes</taxon>
        <taxon>Tremellales</taxon>
        <taxon>Cryptococcaceae</taxon>
        <taxon>Kwoniella</taxon>
    </lineage>
</organism>
<dbReference type="Pfam" id="PF00176">
    <property type="entry name" value="SNF2-rel_dom"/>
    <property type="match status" value="1"/>
</dbReference>
<dbReference type="CDD" id="cd18793">
    <property type="entry name" value="SF2_C_SNF"/>
    <property type="match status" value="1"/>
</dbReference>
<dbReference type="Gene3D" id="3.40.50.10810">
    <property type="entry name" value="Tandem AAA-ATPase domain"/>
    <property type="match status" value="1"/>
</dbReference>
<dbReference type="Gene3D" id="3.40.50.300">
    <property type="entry name" value="P-loop containing nucleotide triphosphate hydrolases"/>
    <property type="match status" value="1"/>
</dbReference>
<dbReference type="InterPro" id="IPR027417">
    <property type="entry name" value="P-loop_NTPase"/>
</dbReference>
<feature type="domain" description="Helicase C-terminal" evidence="5">
    <location>
        <begin position="898"/>
        <end position="1067"/>
    </location>
</feature>
<dbReference type="GO" id="GO:0005524">
    <property type="term" value="F:ATP binding"/>
    <property type="evidence" value="ECO:0007669"/>
    <property type="project" value="UniProtKB-KW"/>
</dbReference>
<dbReference type="InterPro" id="IPR050628">
    <property type="entry name" value="SNF2_RAD54_helicase_TF"/>
</dbReference>
<dbReference type="RefSeq" id="XP_066802925.1">
    <property type="nucleotide sequence ID" value="XM_066946533.1"/>
</dbReference>
<dbReference type="AlphaFoldDB" id="A0AAW0YMF4"/>
<feature type="compositionally biased region" description="Polar residues" evidence="4">
    <location>
        <begin position="806"/>
        <end position="815"/>
    </location>
</feature>
<reference evidence="6 7" key="1">
    <citation type="journal article" date="2024" name="bioRxiv">
        <title>Comparative genomics of Cryptococcus and Kwoniella reveals pathogenesis evolution and contrasting karyotype dynamics via intercentromeric recombination or chromosome fusion.</title>
        <authorList>
            <person name="Coelho M.A."/>
            <person name="David-Palma M."/>
            <person name="Shea T."/>
            <person name="Bowers K."/>
            <person name="McGinley-Smith S."/>
            <person name="Mohammad A.W."/>
            <person name="Gnirke A."/>
            <person name="Yurkov A.M."/>
            <person name="Nowrousian M."/>
            <person name="Sun S."/>
            <person name="Cuomo C.A."/>
            <person name="Heitman J."/>
        </authorList>
    </citation>
    <scope>NUCLEOTIDE SEQUENCE [LARGE SCALE GENOMIC DNA]</scope>
    <source>
        <strain evidence="6 7">CBS 13917</strain>
    </source>
</reference>
<sequence length="1148" mass="128820">MANRSPHSDSYIQVGSLTLKLSSRLPSFSSPTWTPLTHSFLESSTNLFEPSCKNLVGILSDAFKDLGMGFEAEWKRVENEVRVRCKVCPGSGRRKSVRKGKAKEGVVRRLLEVLNRNWEGDEGLEGDRLLGLTAQDDQSMQEIYASVPSPTEPRFRSASSTSPLDRELYDCLENYENRRGVRTFLYRYQLRSVAKMLKMETQPERLVDPLFTPFQEAGRKGVYYVNLSNWDIQRHPGWYDLPRGGILCEQMGTGKTLMCLALIVSSLHQPTVPPPTDIDISPTTTDVAERTYPFSSHSDLRALSGFPRHAAQLVFPSLVELCANKLAIHDPSAINSPYLPTYTKHLLNRRTFYCTFPLDDECMRASKRRTMEQTVRKMYLAKATLVVVPAILIEQWKDEIGKHLEEGTIKVLEVGKEGLPPIEQLLEYDVILMAINHEEFGSEESARHKESDSPNSSVLLKARWKRIILDEGHVAHSKTSNAMRLAMQLSVERRWLVSGTPTRHLRQGAEIEMEGLVKATISRPTIQTDNNHAQKTMTRRTWSKRDVDDATRIGVMIAGFLAAEPFKSEALFQRLVTSTLSRQGGPDFGAVARMKYIVNGLMVKHGPQVIDEEARLPPSTISKEVLQFDPMQRITYNVLAALVSSNVLTSGGEDADYFLHPRNAESYNQVVNNLHLACFWYSAREMDAAGCLERTRDWLSKHPEASEQVRMHLEESCHHLETAISSPGWDDWMNNAISIPVDGSSFPPIIKHAWSDSFDTQPDMIDLHSLITLRELNRRGVSLQDLYVAGLEFRKNKRDKGERQKSQPGQKANNSEGRKRAGTAAQAPIAVPVSPDQRRGSGRKRKGDALDERLEEAARNANAAADYVFDLPLRLCAADPQQPRPLPSVMLTKSRSAKVNYVLRSIQEAEKEDKFVIFGDNYELGHLTEGLDMLDITSTFVGAPLPPSERTKALDRFNKPEIRVCLLDLNLAARGLNLVVANRMIFLAPVWNLDVQAQAIKRVHRIGQTKATRVEILITEGTFEEDIAKRSTTSRSADEEKSYTRAMIENPRFVYPESTESHTFAVRFTPNGESVTPETSNTATPVETILVTPASKESCHKDKFLLVPSPKVEAEAALNKIVGGAYRREAGGAQKEVKPKKKVRLAVA</sequence>
<evidence type="ECO:0000259" key="5">
    <source>
        <dbReference type="PROSITE" id="PS51194"/>
    </source>
</evidence>